<proteinExistence type="predicted"/>
<gene>
    <name evidence="1" type="ORF">D3867_14385</name>
</gene>
<evidence type="ECO:0000313" key="1">
    <source>
        <dbReference type="EMBL" id="QCO03095.1"/>
    </source>
</evidence>
<dbReference type="EMBL" id="CP032330">
    <property type="protein sequence ID" value="QCO03095.1"/>
    <property type="molecule type" value="Genomic_DNA"/>
</dbReference>
<evidence type="ECO:0000313" key="2">
    <source>
        <dbReference type="Proteomes" id="UP000298596"/>
    </source>
</evidence>
<organism evidence="1 2">
    <name type="scientific">Azospirillum brasilense</name>
    <dbReference type="NCBI Taxonomy" id="192"/>
    <lineage>
        <taxon>Bacteria</taxon>
        <taxon>Pseudomonadati</taxon>
        <taxon>Pseudomonadota</taxon>
        <taxon>Alphaproteobacteria</taxon>
        <taxon>Rhodospirillales</taxon>
        <taxon>Azospirillaceae</taxon>
        <taxon>Azospirillum</taxon>
    </lineage>
</organism>
<protein>
    <submittedName>
        <fullName evidence="1">Uncharacterized protein</fullName>
    </submittedName>
</protein>
<sequence>MTTAFYSHIFSCLYDEPAPIGRLGRSAHHSVFRSVQWRDIGGAPLKKGRIHDFAIIWDEDHDTRVIRVAERLHLGGFLWPVVFIGERKGVLTILFAAMAGPLQDRDNDHLAQIQAIAEDAGDDSWTCHTGWFRRVEALDEGTPYTGEGIINDEDWRVVNYLNGIDALWELGEKGGAAA</sequence>
<dbReference type="Proteomes" id="UP000298596">
    <property type="component" value="Chromosome"/>
</dbReference>
<accession>A0A4D8PZB8</accession>
<reference evidence="1 2" key="1">
    <citation type="submission" date="2018-09" db="EMBL/GenBank/DDBJ databases">
        <title>Whole genome based analysis of evolution and adaptive divergence in Indian and Brazilian strains of Azospirillum brasilense.</title>
        <authorList>
            <person name="Singh C."/>
            <person name="Tripathi A.K."/>
        </authorList>
    </citation>
    <scope>NUCLEOTIDE SEQUENCE [LARGE SCALE GENOMIC DNA]</scope>
    <source>
        <strain evidence="1 2">MTCC4036</strain>
    </source>
</reference>
<dbReference type="AlphaFoldDB" id="A0A4D8PZB8"/>
<name>A0A4D8PZB8_AZOBR</name>